<evidence type="ECO:0000313" key="1">
    <source>
        <dbReference type="EMBL" id="KZS41900.1"/>
    </source>
</evidence>
<comment type="caution">
    <text evidence="1">The sequence shown here is derived from an EMBL/GenBank/DDBJ whole genome shotgun (WGS) entry which is preliminary data.</text>
</comment>
<dbReference type="AlphaFoldDB" id="A0A163BYL5"/>
<dbReference type="Proteomes" id="UP000076715">
    <property type="component" value="Unassembled WGS sequence"/>
</dbReference>
<name>A0A163BYL5_9FLAO</name>
<dbReference type="EMBL" id="LQRT01000002">
    <property type="protein sequence ID" value="KZS41900.1"/>
    <property type="molecule type" value="Genomic_DNA"/>
</dbReference>
<dbReference type="OrthoDB" id="9933861at2"/>
<protein>
    <submittedName>
        <fullName evidence="1">Uncharacterized protein</fullName>
    </submittedName>
</protein>
<gene>
    <name evidence="1" type="ORF">AWE51_00190</name>
</gene>
<evidence type="ECO:0000313" key="2">
    <source>
        <dbReference type="Proteomes" id="UP000076715"/>
    </source>
</evidence>
<organism evidence="1 2">
    <name type="scientific">Aquimarina aggregata</name>
    <dbReference type="NCBI Taxonomy" id="1642818"/>
    <lineage>
        <taxon>Bacteria</taxon>
        <taxon>Pseudomonadati</taxon>
        <taxon>Bacteroidota</taxon>
        <taxon>Flavobacteriia</taxon>
        <taxon>Flavobacteriales</taxon>
        <taxon>Flavobacteriaceae</taxon>
        <taxon>Aquimarina</taxon>
    </lineage>
</organism>
<sequence>MIEQWFLNKGTYAQGLVLLKAACGANQRMYLRLKGAKENQRNLAALKYELNKYRNTNIEVPIPTKKKVQTSKKVSDTKALAITSVKRSNTKITIHMLPDAYLQQRFIEKNNAFYTHWVLKKKLNAVAEDDVEKARVLIAEIMKLRQLIDAIWKELDYYMEHKKLMPKGKDFANLSAMDKVKTRQRLYQSRSKREKTLNKWLLKLVDTPKEKQLALQSRIDNQKGKIAQINIDITTLNSLINNQ</sequence>
<dbReference type="STRING" id="1642818.AWE51_00190"/>
<proteinExistence type="predicted"/>
<accession>A0A163BYL5</accession>
<keyword evidence="2" id="KW-1185">Reference proteome</keyword>
<dbReference type="RefSeq" id="WP_066308681.1">
    <property type="nucleotide sequence ID" value="NZ_LQRT01000002.1"/>
</dbReference>
<reference evidence="1 2" key="1">
    <citation type="submission" date="2016-01" db="EMBL/GenBank/DDBJ databases">
        <title>The draft genome sequence of Aquimarina sp. RZW4-3-2.</title>
        <authorList>
            <person name="Wang Y."/>
        </authorList>
    </citation>
    <scope>NUCLEOTIDE SEQUENCE [LARGE SCALE GENOMIC DNA]</scope>
    <source>
        <strain evidence="1 2">RZW4-3-2</strain>
    </source>
</reference>